<gene>
    <name evidence="3" type="ORF">FHS38_004330</name>
</gene>
<proteinExistence type="predicted"/>
<dbReference type="AlphaFoldDB" id="A0A7W7PEV3"/>
<evidence type="ECO:0000313" key="4">
    <source>
        <dbReference type="Proteomes" id="UP000556436"/>
    </source>
</evidence>
<feature type="transmembrane region" description="Helical" evidence="2">
    <location>
        <begin position="74"/>
        <end position="107"/>
    </location>
</feature>
<name>A0A7W7PEV3_STRNE</name>
<keyword evidence="2" id="KW-0472">Membrane</keyword>
<evidence type="ECO:0000256" key="2">
    <source>
        <dbReference type="SAM" id="Phobius"/>
    </source>
</evidence>
<keyword evidence="2" id="KW-1133">Transmembrane helix</keyword>
<sequence length="519" mass="54782">MATTERVTEPVPIRPVRPVRRDPRLAAVALGYAVLQLCYAVAHMELGWDESVYLSQVDPHNPAAYFSAPRSRGVSFLVAPVLVVTSSTLALRLVLVLLSSATLYAAFKLWEPLLGRGRPALAALLFAGLWITVLSGPEVMPNLWVALAAVAAVGWFLRAHHGVTDRGTALAGVVVTLAAATLFRAHDGVWLALPLLAGCAAVRAWRRPGTVAAVLGGLALGGAQWAVEAYVRFGGIAHRLALSSDTEGGMGAHLGAGFRAAHRALNGPQLCRPCRIAGPPLTHSLWWLLLPAVTATACALALRARRRSGEGAAVTLLPVACALGLAAPYLLLLDYSAPRFLLPAYALLALPVAGLAARAVRSVRTAGRRHAVTALLCAVLVAHLSVQLEELRVNTADARDTAVRYRRAAEALRRLGIEPPCLVTGPRAQPIAYAAGCASAQTAGNNRSATTADIVRTSGYEPTAVLFDPRDGYLPSYARDWLPRPLPGTDWVAYVPWAPPGPPGQASRSSAARSLSTSR</sequence>
<feature type="region of interest" description="Disordered" evidence="1">
    <location>
        <begin position="499"/>
        <end position="519"/>
    </location>
</feature>
<protein>
    <recommendedName>
        <fullName evidence="5">Glycosyltransferase RgtA/B/C/D-like domain-containing protein</fullName>
    </recommendedName>
</protein>
<reference evidence="3 4" key="1">
    <citation type="submission" date="2020-08" db="EMBL/GenBank/DDBJ databases">
        <title>Genomic Encyclopedia of Type Strains, Phase III (KMG-III): the genomes of soil and plant-associated and newly described type strains.</title>
        <authorList>
            <person name="Whitman W."/>
        </authorList>
    </citation>
    <scope>NUCLEOTIDE SEQUENCE [LARGE SCALE GENOMIC DNA]</scope>
    <source>
        <strain evidence="3 4">CECT 3265</strain>
    </source>
</reference>
<feature type="transmembrane region" description="Helical" evidence="2">
    <location>
        <begin position="24"/>
        <end position="42"/>
    </location>
</feature>
<dbReference type="Proteomes" id="UP000556436">
    <property type="component" value="Unassembled WGS sequence"/>
</dbReference>
<comment type="caution">
    <text evidence="3">The sequence shown here is derived from an EMBL/GenBank/DDBJ whole genome shotgun (WGS) entry which is preliminary data.</text>
</comment>
<evidence type="ECO:0000256" key="1">
    <source>
        <dbReference type="SAM" id="MobiDB-lite"/>
    </source>
</evidence>
<evidence type="ECO:0008006" key="5">
    <source>
        <dbReference type="Google" id="ProtNLM"/>
    </source>
</evidence>
<feature type="transmembrane region" description="Helical" evidence="2">
    <location>
        <begin position="119"/>
        <end position="137"/>
    </location>
</feature>
<keyword evidence="4" id="KW-1185">Reference proteome</keyword>
<feature type="transmembrane region" description="Helical" evidence="2">
    <location>
        <begin position="167"/>
        <end position="183"/>
    </location>
</feature>
<evidence type="ECO:0000313" key="3">
    <source>
        <dbReference type="EMBL" id="MBB4888261.1"/>
    </source>
</evidence>
<feature type="transmembrane region" description="Helical" evidence="2">
    <location>
        <begin position="285"/>
        <end position="304"/>
    </location>
</feature>
<dbReference type="RefSeq" id="WP_184735758.1">
    <property type="nucleotide sequence ID" value="NZ_BMRW01000007.1"/>
</dbReference>
<feature type="compositionally biased region" description="Low complexity" evidence="1">
    <location>
        <begin position="506"/>
        <end position="519"/>
    </location>
</feature>
<accession>A0A7W7PEV3</accession>
<feature type="transmembrane region" description="Helical" evidence="2">
    <location>
        <begin position="143"/>
        <end position="160"/>
    </location>
</feature>
<organism evidence="3 4">
    <name type="scientific">Streptomyces netropsis</name>
    <name type="common">Streptoverticillium netropsis</name>
    <dbReference type="NCBI Taxonomy" id="55404"/>
    <lineage>
        <taxon>Bacteria</taxon>
        <taxon>Bacillati</taxon>
        <taxon>Actinomycetota</taxon>
        <taxon>Actinomycetes</taxon>
        <taxon>Kitasatosporales</taxon>
        <taxon>Streptomycetaceae</taxon>
        <taxon>Streptomyces</taxon>
    </lineage>
</organism>
<feature type="transmembrane region" description="Helical" evidence="2">
    <location>
        <begin position="311"/>
        <end position="330"/>
    </location>
</feature>
<dbReference type="EMBL" id="JACHJG010000009">
    <property type="protein sequence ID" value="MBB4888261.1"/>
    <property type="molecule type" value="Genomic_DNA"/>
</dbReference>
<feature type="transmembrane region" description="Helical" evidence="2">
    <location>
        <begin position="342"/>
        <end position="360"/>
    </location>
</feature>
<keyword evidence="2" id="KW-0812">Transmembrane</keyword>